<accession>A0A926NIX0</accession>
<dbReference type="Proteomes" id="UP000626844">
    <property type="component" value="Unassembled WGS sequence"/>
</dbReference>
<reference evidence="1" key="1">
    <citation type="submission" date="2020-09" db="EMBL/GenBank/DDBJ databases">
        <title>A novel bacterium of genus Bacillus, isolated from South China Sea.</title>
        <authorList>
            <person name="Huang H."/>
            <person name="Mo K."/>
            <person name="Hu Y."/>
        </authorList>
    </citation>
    <scope>NUCLEOTIDE SEQUENCE</scope>
    <source>
        <strain evidence="1">IB182487</strain>
    </source>
</reference>
<keyword evidence="2" id="KW-1185">Reference proteome</keyword>
<dbReference type="EMBL" id="JACXAI010000023">
    <property type="protein sequence ID" value="MBD1381910.1"/>
    <property type="molecule type" value="Genomic_DNA"/>
</dbReference>
<protein>
    <submittedName>
        <fullName evidence="1">Uncharacterized protein</fullName>
    </submittedName>
</protein>
<comment type="caution">
    <text evidence="1">The sequence shown here is derived from an EMBL/GenBank/DDBJ whole genome shotgun (WGS) entry which is preliminary data.</text>
</comment>
<evidence type="ECO:0000313" key="2">
    <source>
        <dbReference type="Proteomes" id="UP000626844"/>
    </source>
</evidence>
<name>A0A926NIX0_9BACI</name>
<proteinExistence type="predicted"/>
<dbReference type="RefSeq" id="WP_191159582.1">
    <property type="nucleotide sequence ID" value="NZ_JACXAI010000023.1"/>
</dbReference>
<gene>
    <name evidence="1" type="ORF">IC621_16900</name>
</gene>
<evidence type="ECO:0000313" key="1">
    <source>
        <dbReference type="EMBL" id="MBD1381910.1"/>
    </source>
</evidence>
<dbReference type="AlphaFoldDB" id="A0A926NIX0"/>
<organism evidence="1 2">
    <name type="scientific">Metabacillus arenae</name>
    <dbReference type="NCBI Taxonomy" id="2771434"/>
    <lineage>
        <taxon>Bacteria</taxon>
        <taxon>Bacillati</taxon>
        <taxon>Bacillota</taxon>
        <taxon>Bacilli</taxon>
        <taxon>Bacillales</taxon>
        <taxon>Bacillaceae</taxon>
        <taxon>Metabacillus</taxon>
    </lineage>
</organism>
<sequence>MGLRPFKCCVYCAGGVVVQTICVPADDPCPEPPSGTEFAGSVPVTSCDECFSDILPTCPNGSGC</sequence>